<comment type="subcellular location">
    <subcellularLocation>
        <location evidence="1">Periplasm</location>
    </subcellularLocation>
</comment>
<proteinExistence type="inferred from homology"/>
<dbReference type="Proteomes" id="UP000037178">
    <property type="component" value="Unassembled WGS sequence"/>
</dbReference>
<dbReference type="CDD" id="cd08497">
    <property type="entry name" value="MbnE-like"/>
    <property type="match status" value="1"/>
</dbReference>
<dbReference type="RefSeq" id="WP_049645039.1">
    <property type="nucleotide sequence ID" value="NZ_LFTY01000002.1"/>
</dbReference>
<dbReference type="OrthoDB" id="9803988at2"/>
<dbReference type="AlphaFoldDB" id="A0A0J9ECX4"/>
<feature type="domain" description="Solute-binding protein family 5" evidence="4">
    <location>
        <begin position="138"/>
        <end position="535"/>
    </location>
</feature>
<dbReference type="InterPro" id="IPR030678">
    <property type="entry name" value="Peptide/Ni-bd"/>
</dbReference>
<dbReference type="EMBL" id="LFTY01000002">
    <property type="protein sequence ID" value="KMW59589.1"/>
    <property type="molecule type" value="Genomic_DNA"/>
</dbReference>
<dbReference type="GO" id="GO:0043190">
    <property type="term" value="C:ATP-binding cassette (ABC) transporter complex"/>
    <property type="evidence" value="ECO:0007669"/>
    <property type="project" value="InterPro"/>
</dbReference>
<reference evidence="5 6" key="1">
    <citation type="submission" date="2015-06" db="EMBL/GenBank/DDBJ databases">
        <title>Draft genome sequence of an Alphaproteobacteria species associated to the Mediterranean sponge Oscarella lobularis.</title>
        <authorList>
            <person name="Jourda C."/>
            <person name="Santini S."/>
            <person name="Claverie J.-M."/>
        </authorList>
    </citation>
    <scope>NUCLEOTIDE SEQUENCE [LARGE SCALE GENOMIC DNA]</scope>
    <source>
        <strain evidence="5">IGS</strain>
    </source>
</reference>
<accession>A0A0J9ECX4</accession>
<evidence type="ECO:0000256" key="1">
    <source>
        <dbReference type="ARBA" id="ARBA00004418"/>
    </source>
</evidence>
<dbReference type="STRING" id="1675527.AIOL_004571"/>
<keyword evidence="3" id="KW-0732">Signal</keyword>
<comment type="caution">
    <text evidence="5">The sequence shown here is derived from an EMBL/GenBank/DDBJ whole genome shotgun (WGS) entry which is preliminary data.</text>
</comment>
<evidence type="ECO:0000313" key="5">
    <source>
        <dbReference type="EMBL" id="KMW59589.1"/>
    </source>
</evidence>
<name>A0A0J9ECX4_9RHOB</name>
<dbReference type="PANTHER" id="PTHR30290:SF64">
    <property type="entry name" value="ABC TRANSPORTER PERIPLASMIC BINDING PROTEIN"/>
    <property type="match status" value="1"/>
</dbReference>
<dbReference type="InterPro" id="IPR039424">
    <property type="entry name" value="SBP_5"/>
</dbReference>
<dbReference type="GO" id="GO:0042884">
    <property type="term" value="P:microcin transport"/>
    <property type="evidence" value="ECO:0007669"/>
    <property type="project" value="TreeGrafter"/>
</dbReference>
<dbReference type="InterPro" id="IPR000914">
    <property type="entry name" value="SBP_5_dom"/>
</dbReference>
<sequence>MINRRPVARTKAKSKRWEPPRAFWMGLPLAAMALGLATMAFGETVIKSHGVSNFDALKYGSDMAHLDYVNPDAPKGGEFSQWSQATFDSFNLYTRKGVPAPLTGLMYESILTSAADDFYGAYCYICETLEYPESRDWVIFNLRPEVTFSDGSPMTAEDVKFSFDLVLEQGISEYRSVVESFVESVEVLGPHQIRYNFTDTAPFKDRLTFAGGTTIWSKTWFEETGARLDESTTDPFMGTGPYVVDKVDIGRQLIYKRNPNYWGADLPWNIGQNNFDSIRVEVFGDSQAAFEAFKAGEYTFRNENSSKTWGTGYDFPALTDGKVLRAELKDGTIGSAQAFVFNLDREVWNDPKVRAAVRLMFNFEWSNETLFFGLYERVNSFWENSPLEATGVPTEAEKALLQPLVDKGLLNASVLTEEAIMAPTSGKRVLDRKNLRAASALLDEAGWAVGEDGIRRKDGVELKADILSFSPAFDRIINPYVENLKRLGIAAKLDRVDVSQYVDRRRKGDFDMTTHSFGMGFEPGFGLRQWYSHETADDSSRNLMRLRNEAYDELINHVVAASTLDELETAVHALDRALRAEGFWVPQWFKDKHTVAYWDMYRHPEPLPPLALGELSFWWYDAEAHQRLLDAGALKR</sequence>
<dbReference type="Gene3D" id="3.40.190.10">
    <property type="entry name" value="Periplasmic binding protein-like II"/>
    <property type="match status" value="1"/>
</dbReference>
<organism evidence="5 6">
    <name type="scientific">Candidatus Rhodobacter oscarellae</name>
    <dbReference type="NCBI Taxonomy" id="1675527"/>
    <lineage>
        <taxon>Bacteria</taxon>
        <taxon>Pseudomonadati</taxon>
        <taxon>Pseudomonadota</taxon>
        <taxon>Alphaproteobacteria</taxon>
        <taxon>Rhodobacterales</taxon>
        <taxon>Rhodobacter group</taxon>
        <taxon>Rhodobacter</taxon>
    </lineage>
</organism>
<evidence type="ECO:0000256" key="3">
    <source>
        <dbReference type="ARBA" id="ARBA00022729"/>
    </source>
</evidence>
<keyword evidence="6" id="KW-1185">Reference proteome</keyword>
<dbReference type="PATRIC" id="fig|1675527.3.peg.4782"/>
<dbReference type="GO" id="GO:0030288">
    <property type="term" value="C:outer membrane-bounded periplasmic space"/>
    <property type="evidence" value="ECO:0007669"/>
    <property type="project" value="TreeGrafter"/>
</dbReference>
<dbReference type="GO" id="GO:0015833">
    <property type="term" value="P:peptide transport"/>
    <property type="evidence" value="ECO:0007669"/>
    <property type="project" value="TreeGrafter"/>
</dbReference>
<dbReference type="Pfam" id="PF00496">
    <property type="entry name" value="SBP_bac_5"/>
    <property type="match status" value="1"/>
</dbReference>
<dbReference type="GO" id="GO:1904680">
    <property type="term" value="F:peptide transmembrane transporter activity"/>
    <property type="evidence" value="ECO:0007669"/>
    <property type="project" value="TreeGrafter"/>
</dbReference>
<evidence type="ECO:0000313" key="6">
    <source>
        <dbReference type="Proteomes" id="UP000037178"/>
    </source>
</evidence>
<evidence type="ECO:0000256" key="2">
    <source>
        <dbReference type="ARBA" id="ARBA00005695"/>
    </source>
</evidence>
<gene>
    <name evidence="5" type="ORF">AIOL_004571</name>
</gene>
<evidence type="ECO:0000259" key="4">
    <source>
        <dbReference type="Pfam" id="PF00496"/>
    </source>
</evidence>
<dbReference type="PIRSF" id="PIRSF002741">
    <property type="entry name" value="MppA"/>
    <property type="match status" value="1"/>
</dbReference>
<comment type="similarity">
    <text evidence="2">Belongs to the bacterial solute-binding protein 5 family.</text>
</comment>
<dbReference type="SUPFAM" id="SSF53850">
    <property type="entry name" value="Periplasmic binding protein-like II"/>
    <property type="match status" value="1"/>
</dbReference>
<dbReference type="PANTHER" id="PTHR30290">
    <property type="entry name" value="PERIPLASMIC BINDING COMPONENT OF ABC TRANSPORTER"/>
    <property type="match status" value="1"/>
</dbReference>
<dbReference type="Gene3D" id="3.10.105.10">
    <property type="entry name" value="Dipeptide-binding Protein, Domain 3"/>
    <property type="match status" value="1"/>
</dbReference>
<protein>
    <submittedName>
        <fullName evidence="5">Oligopeptide ABC transporter, periplasmic oligopeptide-binding protein OppA</fullName>
    </submittedName>
</protein>